<name>A0ABW2EEP0_9BACI</name>
<comment type="pathway">
    <text evidence="7">Metabolic intermediate biosynthesis; chorismate biosynthesis; chorismate from D-erythrose 4-phosphate and phosphoenolpyruvate: step 5/7.</text>
</comment>
<keyword evidence="2 7" id="KW-0808">Transferase</keyword>
<sequence length="161" mass="18425">MVFLIGYMGSGKSTIATHLSEQIGFDYIEMDEEIERKEGMSIARIFEKYGEKYFRQSETNLLKSLEGSLVVSTGGGIILAEENQQLLKSADHVFFLNASFDTIHDRLINDEDRPLWSDNIKKNKLRFEERLPIYHGLAKYVIQVDGKDSQAITDEILNCLK</sequence>
<keyword evidence="4 7" id="KW-0418">Kinase</keyword>
<dbReference type="EC" id="2.7.1.71" evidence="7"/>
<dbReference type="InterPro" id="IPR000623">
    <property type="entry name" value="Shikimate_kinase/TSH1"/>
</dbReference>
<proteinExistence type="inferred from homology"/>
<dbReference type="PRINTS" id="PR01100">
    <property type="entry name" value="SHIKIMTKNASE"/>
</dbReference>
<dbReference type="CDD" id="cd00464">
    <property type="entry name" value="SK"/>
    <property type="match status" value="1"/>
</dbReference>
<dbReference type="GO" id="GO:0016301">
    <property type="term" value="F:kinase activity"/>
    <property type="evidence" value="ECO:0007669"/>
    <property type="project" value="UniProtKB-KW"/>
</dbReference>
<comment type="subunit">
    <text evidence="7">Monomer.</text>
</comment>
<feature type="binding site" evidence="7">
    <location>
        <position position="130"/>
    </location>
    <ligand>
        <name>substrate</name>
    </ligand>
</feature>
<evidence type="ECO:0000256" key="6">
    <source>
        <dbReference type="ARBA" id="ARBA00023141"/>
    </source>
</evidence>
<gene>
    <name evidence="7" type="primary">aroK</name>
    <name evidence="8" type="ORF">ACFQIC_01830</name>
</gene>
<comment type="cofactor">
    <cofactor evidence="7">
        <name>Mg(2+)</name>
        <dbReference type="ChEBI" id="CHEBI:18420"/>
    </cofactor>
    <text evidence="7">Binds 1 Mg(2+) ion per subunit.</text>
</comment>
<keyword evidence="5 7" id="KW-0067">ATP-binding</keyword>
<comment type="subcellular location">
    <subcellularLocation>
        <location evidence="7">Cytoplasm</location>
    </subcellularLocation>
</comment>
<evidence type="ECO:0000256" key="2">
    <source>
        <dbReference type="ARBA" id="ARBA00022679"/>
    </source>
</evidence>
<accession>A0ABW2EEP0</accession>
<evidence type="ECO:0000256" key="7">
    <source>
        <dbReference type="HAMAP-Rule" id="MF_00109"/>
    </source>
</evidence>
<dbReference type="PANTHER" id="PTHR21087:SF16">
    <property type="entry name" value="SHIKIMATE KINASE 1, CHLOROPLASTIC"/>
    <property type="match status" value="1"/>
</dbReference>
<organism evidence="8 9">
    <name type="scientific">Halobacillus seohaensis</name>
    <dbReference type="NCBI Taxonomy" id="447421"/>
    <lineage>
        <taxon>Bacteria</taxon>
        <taxon>Bacillati</taxon>
        <taxon>Bacillota</taxon>
        <taxon>Bacilli</taxon>
        <taxon>Bacillales</taxon>
        <taxon>Bacillaceae</taxon>
        <taxon>Halobacillus</taxon>
    </lineage>
</organism>
<evidence type="ECO:0000313" key="8">
    <source>
        <dbReference type="EMBL" id="MFC7060613.1"/>
    </source>
</evidence>
<feature type="binding site" evidence="7">
    <location>
        <position position="13"/>
    </location>
    <ligand>
        <name>Mg(2+)</name>
        <dbReference type="ChEBI" id="CHEBI:18420"/>
    </ligand>
</feature>
<dbReference type="Pfam" id="PF01202">
    <property type="entry name" value="SKI"/>
    <property type="match status" value="1"/>
</dbReference>
<dbReference type="RefSeq" id="WP_204706720.1">
    <property type="nucleotide sequence ID" value="NZ_JBHSZV010000004.1"/>
</dbReference>
<dbReference type="InterPro" id="IPR031322">
    <property type="entry name" value="Shikimate/glucono_kinase"/>
</dbReference>
<evidence type="ECO:0000256" key="3">
    <source>
        <dbReference type="ARBA" id="ARBA00022741"/>
    </source>
</evidence>
<keyword evidence="7" id="KW-0460">Magnesium</keyword>
<dbReference type="SUPFAM" id="SSF52540">
    <property type="entry name" value="P-loop containing nucleoside triphosphate hydrolases"/>
    <property type="match status" value="1"/>
</dbReference>
<protein>
    <recommendedName>
        <fullName evidence="7">Shikimate kinase</fullName>
        <shortName evidence="7">SK</shortName>
        <ecNumber evidence="7">2.7.1.71</ecNumber>
    </recommendedName>
</protein>
<dbReference type="EMBL" id="JBHSZV010000004">
    <property type="protein sequence ID" value="MFC7060613.1"/>
    <property type="molecule type" value="Genomic_DNA"/>
</dbReference>
<evidence type="ECO:0000256" key="4">
    <source>
        <dbReference type="ARBA" id="ARBA00022777"/>
    </source>
</evidence>
<keyword evidence="1 7" id="KW-0028">Amino-acid biosynthesis</keyword>
<keyword evidence="9" id="KW-1185">Reference proteome</keyword>
<reference evidence="9" key="1">
    <citation type="journal article" date="2019" name="Int. J. Syst. Evol. Microbiol.">
        <title>The Global Catalogue of Microorganisms (GCM) 10K type strain sequencing project: providing services to taxonomists for standard genome sequencing and annotation.</title>
        <authorList>
            <consortium name="The Broad Institute Genomics Platform"/>
            <consortium name="The Broad Institute Genome Sequencing Center for Infectious Disease"/>
            <person name="Wu L."/>
            <person name="Ma J."/>
        </authorList>
    </citation>
    <scope>NUCLEOTIDE SEQUENCE [LARGE SCALE GENOMIC DNA]</scope>
    <source>
        <strain evidence="9">CGMCC 4.1621</strain>
    </source>
</reference>
<feature type="binding site" evidence="7">
    <location>
        <position position="113"/>
    </location>
    <ligand>
        <name>ATP</name>
        <dbReference type="ChEBI" id="CHEBI:30616"/>
    </ligand>
</feature>
<keyword evidence="7" id="KW-0963">Cytoplasm</keyword>
<comment type="caution">
    <text evidence="8">The sequence shown here is derived from an EMBL/GenBank/DDBJ whole genome shotgun (WGS) entry which is preliminary data.</text>
</comment>
<comment type="catalytic activity">
    <reaction evidence="7">
        <text>shikimate + ATP = 3-phosphoshikimate + ADP + H(+)</text>
        <dbReference type="Rhea" id="RHEA:13121"/>
        <dbReference type="ChEBI" id="CHEBI:15378"/>
        <dbReference type="ChEBI" id="CHEBI:30616"/>
        <dbReference type="ChEBI" id="CHEBI:36208"/>
        <dbReference type="ChEBI" id="CHEBI:145989"/>
        <dbReference type="ChEBI" id="CHEBI:456216"/>
        <dbReference type="EC" id="2.7.1.71"/>
    </reaction>
</comment>
<comment type="similarity">
    <text evidence="7">Belongs to the shikimate kinase family.</text>
</comment>
<dbReference type="Gene3D" id="3.40.50.300">
    <property type="entry name" value="P-loop containing nucleotide triphosphate hydrolases"/>
    <property type="match status" value="1"/>
</dbReference>
<feature type="binding site" evidence="7">
    <location>
        <position position="75"/>
    </location>
    <ligand>
        <name>substrate</name>
    </ligand>
</feature>
<keyword evidence="3 7" id="KW-0547">Nucleotide-binding</keyword>
<keyword evidence="6 7" id="KW-0057">Aromatic amino acid biosynthesis</keyword>
<dbReference type="InterPro" id="IPR027417">
    <property type="entry name" value="P-loop_NTPase"/>
</dbReference>
<dbReference type="PANTHER" id="PTHR21087">
    <property type="entry name" value="SHIKIMATE KINASE"/>
    <property type="match status" value="1"/>
</dbReference>
<evidence type="ECO:0000256" key="5">
    <source>
        <dbReference type="ARBA" id="ARBA00022840"/>
    </source>
</evidence>
<keyword evidence="7" id="KW-0479">Metal-binding</keyword>
<dbReference type="Proteomes" id="UP001596410">
    <property type="component" value="Unassembled WGS sequence"/>
</dbReference>
<feature type="binding site" evidence="7">
    <location>
        <position position="55"/>
    </location>
    <ligand>
        <name>substrate</name>
    </ligand>
</feature>
<feature type="binding site" evidence="7">
    <location>
        <begin position="9"/>
        <end position="14"/>
    </location>
    <ligand>
        <name>ATP</name>
        <dbReference type="ChEBI" id="CHEBI:30616"/>
    </ligand>
</feature>
<comment type="function">
    <text evidence="7">Catalyzes the specific phosphorylation of the 3-hydroxyl group of shikimic acid using ATP as a cosubstrate.</text>
</comment>
<evidence type="ECO:0000256" key="1">
    <source>
        <dbReference type="ARBA" id="ARBA00022605"/>
    </source>
</evidence>
<comment type="caution">
    <text evidence="7">Lacks conserved residue(s) required for the propagation of feature annotation.</text>
</comment>
<evidence type="ECO:0000313" key="9">
    <source>
        <dbReference type="Proteomes" id="UP001596410"/>
    </source>
</evidence>
<feature type="binding site" evidence="7">
    <location>
        <position position="31"/>
    </location>
    <ligand>
        <name>substrate</name>
    </ligand>
</feature>
<dbReference type="HAMAP" id="MF_00109">
    <property type="entry name" value="Shikimate_kinase"/>
    <property type="match status" value="1"/>
</dbReference>